<dbReference type="PANTHER" id="PTHR45036">
    <property type="entry name" value="METHYLTRANSFERASE LIKE 7B"/>
    <property type="match status" value="1"/>
</dbReference>
<name>A0ABY4EI15_9BACI</name>
<dbReference type="InterPro" id="IPR029063">
    <property type="entry name" value="SAM-dependent_MTases_sf"/>
</dbReference>
<evidence type="ECO:0000313" key="2">
    <source>
        <dbReference type="EMBL" id="UOQ43640.1"/>
    </source>
</evidence>
<keyword evidence="2" id="KW-0808">Transferase</keyword>
<dbReference type="SUPFAM" id="SSF53335">
    <property type="entry name" value="S-adenosyl-L-methionine-dependent methyltransferases"/>
    <property type="match status" value="1"/>
</dbReference>
<feature type="domain" description="Methyltransferase type 11" evidence="1">
    <location>
        <begin position="42"/>
        <end position="135"/>
    </location>
</feature>
<reference evidence="2 3" key="1">
    <citation type="submission" date="2022-04" db="EMBL/GenBank/DDBJ databases">
        <title>Halobacillus sp. isolated from saltern.</title>
        <authorList>
            <person name="Won M."/>
            <person name="Lee C.-M."/>
            <person name="Woen H.-Y."/>
            <person name="Kwon S.-W."/>
        </authorList>
    </citation>
    <scope>NUCLEOTIDE SEQUENCE [LARGE SCALE GENOMIC DNA]</scope>
    <source>
        <strain evidence="2 3">SSBR10-3</strain>
    </source>
</reference>
<protein>
    <submittedName>
        <fullName evidence="2">Class I SAM-dependent methyltransferase</fullName>
    </submittedName>
</protein>
<dbReference type="RefSeq" id="WP_244708999.1">
    <property type="nucleotide sequence ID" value="NZ_CP095073.1"/>
</dbReference>
<dbReference type="GO" id="GO:0008168">
    <property type="term" value="F:methyltransferase activity"/>
    <property type="evidence" value="ECO:0007669"/>
    <property type="project" value="UniProtKB-KW"/>
</dbReference>
<dbReference type="Proteomes" id="UP000831787">
    <property type="component" value="Chromosome"/>
</dbReference>
<dbReference type="GO" id="GO:0032259">
    <property type="term" value="P:methylation"/>
    <property type="evidence" value="ECO:0007669"/>
    <property type="project" value="UniProtKB-KW"/>
</dbReference>
<dbReference type="InterPro" id="IPR052356">
    <property type="entry name" value="Thiol_S-MT"/>
</dbReference>
<evidence type="ECO:0000313" key="3">
    <source>
        <dbReference type="Proteomes" id="UP000831787"/>
    </source>
</evidence>
<sequence length="199" mass="22715">MKQERLIEKFDRQADKYERRRRKETKNHWRRKIFTSARGKTLEAAVGAGMNFAFLPADIDYTGVDFSREMLKRAEAAAGNYPFTSQFILSDVEALQVPEDSFDTIISSGTLCAYPEPGIILNLFQQWCRPEGQVLLMEHGLFDSASLAFLQKIVDPVAHSWLGCHQDRNILELVSNSKLKIVRQEKGFHGALNLIWAKP</sequence>
<dbReference type="PANTHER" id="PTHR45036:SF1">
    <property type="entry name" value="METHYLTRANSFERASE LIKE 7A"/>
    <property type="match status" value="1"/>
</dbReference>
<organism evidence="2 3">
    <name type="scientific">Halobacillus salinarum</name>
    <dbReference type="NCBI Taxonomy" id="2932257"/>
    <lineage>
        <taxon>Bacteria</taxon>
        <taxon>Bacillati</taxon>
        <taxon>Bacillota</taxon>
        <taxon>Bacilli</taxon>
        <taxon>Bacillales</taxon>
        <taxon>Bacillaceae</taxon>
        <taxon>Halobacillus</taxon>
    </lineage>
</organism>
<keyword evidence="2" id="KW-0489">Methyltransferase</keyword>
<dbReference type="InterPro" id="IPR013216">
    <property type="entry name" value="Methyltransf_11"/>
</dbReference>
<evidence type="ECO:0000259" key="1">
    <source>
        <dbReference type="Pfam" id="PF08241"/>
    </source>
</evidence>
<accession>A0ABY4EI15</accession>
<dbReference type="CDD" id="cd02440">
    <property type="entry name" value="AdoMet_MTases"/>
    <property type="match status" value="1"/>
</dbReference>
<gene>
    <name evidence="2" type="ORF">MUN89_17285</name>
</gene>
<keyword evidence="3" id="KW-1185">Reference proteome</keyword>
<dbReference type="Pfam" id="PF08241">
    <property type="entry name" value="Methyltransf_11"/>
    <property type="match status" value="1"/>
</dbReference>
<proteinExistence type="predicted"/>
<dbReference type="Gene3D" id="3.40.50.150">
    <property type="entry name" value="Vaccinia Virus protein VP39"/>
    <property type="match status" value="1"/>
</dbReference>
<dbReference type="EMBL" id="CP095073">
    <property type="protein sequence ID" value="UOQ43640.1"/>
    <property type="molecule type" value="Genomic_DNA"/>
</dbReference>